<name>F0YKH4_AURAN</name>
<evidence type="ECO:0000313" key="3">
    <source>
        <dbReference type="EMBL" id="EGB04343.1"/>
    </source>
</evidence>
<dbReference type="PANTHER" id="PTHR13387:SF9">
    <property type="entry name" value="PROTEIN HGH1 HOMOLOG"/>
    <property type="match status" value="1"/>
</dbReference>
<dbReference type="SUPFAM" id="SSF48371">
    <property type="entry name" value="ARM repeat"/>
    <property type="match status" value="1"/>
</dbReference>
<feature type="domain" description="Protein HGH1 N-terminal" evidence="2">
    <location>
        <begin position="116"/>
        <end position="264"/>
    </location>
</feature>
<dbReference type="RefSeq" id="XP_009040901.1">
    <property type="nucleotide sequence ID" value="XM_009042653.1"/>
</dbReference>
<keyword evidence="4" id="KW-1185">Reference proteome</keyword>
<dbReference type="Pfam" id="PF04063">
    <property type="entry name" value="DUF383"/>
    <property type="match status" value="1"/>
</dbReference>
<dbReference type="OrthoDB" id="10607643at2759"/>
<reference evidence="3 4" key="1">
    <citation type="journal article" date="2011" name="Proc. Natl. Acad. Sci. U.S.A.">
        <title>Niche of harmful alga Aureococcus anophagefferens revealed through ecogenomics.</title>
        <authorList>
            <person name="Gobler C.J."/>
            <person name="Berry D.L."/>
            <person name="Dyhrman S.T."/>
            <person name="Wilhelm S.W."/>
            <person name="Salamov A."/>
            <person name="Lobanov A.V."/>
            <person name="Zhang Y."/>
            <person name="Collier J.L."/>
            <person name="Wurch L.L."/>
            <person name="Kustka A.B."/>
            <person name="Dill B.D."/>
            <person name="Shah M."/>
            <person name="VerBerkmoes N.C."/>
            <person name="Kuo A."/>
            <person name="Terry A."/>
            <person name="Pangilinan J."/>
            <person name="Lindquist E.A."/>
            <person name="Lucas S."/>
            <person name="Paulsen I.T."/>
            <person name="Hattenrath-Lehmann T.K."/>
            <person name="Talmage S.C."/>
            <person name="Walker E.A."/>
            <person name="Koch F."/>
            <person name="Burson A.M."/>
            <person name="Marcoval M.A."/>
            <person name="Tang Y.Z."/>
            <person name="Lecleir G.R."/>
            <person name="Coyne K.J."/>
            <person name="Berg G.M."/>
            <person name="Bertrand E.M."/>
            <person name="Saito M.A."/>
            <person name="Gladyshev V.N."/>
            <person name="Grigoriev I.V."/>
        </authorList>
    </citation>
    <scope>NUCLEOTIDE SEQUENCE [LARGE SCALE GENOMIC DNA]</scope>
    <source>
        <strain evidence="4">CCMP 1984</strain>
    </source>
</reference>
<feature type="compositionally biased region" description="Basic and acidic residues" evidence="1">
    <location>
        <begin position="404"/>
        <end position="415"/>
    </location>
</feature>
<organism evidence="4">
    <name type="scientific">Aureococcus anophagefferens</name>
    <name type="common">Harmful bloom alga</name>
    <dbReference type="NCBI Taxonomy" id="44056"/>
    <lineage>
        <taxon>Eukaryota</taxon>
        <taxon>Sar</taxon>
        <taxon>Stramenopiles</taxon>
        <taxon>Ochrophyta</taxon>
        <taxon>Pelagophyceae</taxon>
        <taxon>Pelagomonadales</taxon>
        <taxon>Pelagomonadaceae</taxon>
        <taxon>Aureococcus</taxon>
    </lineage>
</organism>
<proteinExistence type="predicted"/>
<evidence type="ECO:0000256" key="1">
    <source>
        <dbReference type="SAM" id="MobiDB-lite"/>
    </source>
</evidence>
<dbReference type="PANTHER" id="PTHR13387">
    <property type="entry name" value="PROTEIN HGH1 HOMOLOG"/>
    <property type="match status" value="1"/>
</dbReference>
<dbReference type="InParanoid" id="F0YKH4"/>
<evidence type="ECO:0000313" key="4">
    <source>
        <dbReference type="Proteomes" id="UP000002729"/>
    </source>
</evidence>
<dbReference type="KEGG" id="aaf:AURANDRAFT_67240"/>
<dbReference type="InterPro" id="IPR039717">
    <property type="entry name" value="Hgh1"/>
</dbReference>
<feature type="region of interest" description="Disordered" evidence="1">
    <location>
        <begin position="394"/>
        <end position="415"/>
    </location>
</feature>
<dbReference type="GeneID" id="20226136"/>
<dbReference type="InterPro" id="IPR016024">
    <property type="entry name" value="ARM-type_fold"/>
</dbReference>
<sequence>MEELLSVVAANLSMAGEDGETFRREAASALLAYSEDAQQLEFLLASKPGLAVVAALARTRAGLRDGLGALVNLMAFANASGEPAMDALVRALASPKSVDAACVAAASDAFEAATRRSALMFLQNLTTRPCGAEAVARREEAVTALTKRFARRGAAAAAAEWADGFAAILQNLSAQPTFRSLLLRRSTKILGALLPQLLDGYLDAFGAASPGKRRGVAAALRHCCHDKDEHFYLLSDLHAPTFALFALADASDAARLANDDHEALALPGGANWSDAALPAVLREAAETLGDSKKREPDARVTLSLLEALLCLASTRRGRERLRALRAYAVVKDCDFAFAPGRDDRDDADAGGDTEVLVTTDDAPEPDEATLSEDEILRKHIARVCSDLANMLLRAEVGADDQPDEPERAEDYGEMD</sequence>
<dbReference type="Gene3D" id="1.25.10.10">
    <property type="entry name" value="Leucine-rich Repeat Variant"/>
    <property type="match status" value="1"/>
</dbReference>
<evidence type="ECO:0000259" key="2">
    <source>
        <dbReference type="Pfam" id="PF04063"/>
    </source>
</evidence>
<dbReference type="AlphaFoldDB" id="F0YKH4"/>
<gene>
    <name evidence="3" type="ORF">AURANDRAFT_67240</name>
</gene>
<dbReference type="Proteomes" id="UP000002729">
    <property type="component" value="Unassembled WGS sequence"/>
</dbReference>
<dbReference type="InterPro" id="IPR011989">
    <property type="entry name" value="ARM-like"/>
</dbReference>
<accession>F0YKH4</accession>
<dbReference type="InterPro" id="IPR007205">
    <property type="entry name" value="Protein_HGH1_N"/>
</dbReference>
<protein>
    <recommendedName>
        <fullName evidence="2">Protein HGH1 N-terminal domain-containing protein</fullName>
    </recommendedName>
</protein>
<dbReference type="eggNOG" id="KOG2973">
    <property type="taxonomic scope" value="Eukaryota"/>
</dbReference>
<dbReference type="EMBL" id="GL833152">
    <property type="protein sequence ID" value="EGB04343.1"/>
    <property type="molecule type" value="Genomic_DNA"/>
</dbReference>
<feature type="region of interest" description="Disordered" evidence="1">
    <location>
        <begin position="341"/>
        <end position="367"/>
    </location>
</feature>